<dbReference type="InterPro" id="IPR003825">
    <property type="entry name" value="Colicin-V_CvpA"/>
</dbReference>
<evidence type="ECO:0000313" key="6">
    <source>
        <dbReference type="EMBL" id="SDY50566.1"/>
    </source>
</evidence>
<feature type="transmembrane region" description="Helical" evidence="5">
    <location>
        <begin position="65"/>
        <end position="86"/>
    </location>
</feature>
<accession>A0A1H3KEQ0</accession>
<feature type="transmembrane region" description="Helical" evidence="5">
    <location>
        <begin position="24"/>
        <end position="45"/>
    </location>
</feature>
<keyword evidence="4 5" id="KW-0472">Membrane</keyword>
<evidence type="ECO:0000256" key="3">
    <source>
        <dbReference type="ARBA" id="ARBA00022989"/>
    </source>
</evidence>
<keyword evidence="7" id="KW-1185">Reference proteome</keyword>
<gene>
    <name evidence="6" type="ORF">SAMN05444412_101360</name>
</gene>
<dbReference type="RefSeq" id="WP_019596177.1">
    <property type="nucleotide sequence ID" value="NZ_FNQC01000001.1"/>
</dbReference>
<reference evidence="6 7" key="1">
    <citation type="submission" date="2016-10" db="EMBL/GenBank/DDBJ databases">
        <authorList>
            <person name="Varghese N."/>
            <person name="Submissions S."/>
        </authorList>
    </citation>
    <scope>NUCLEOTIDE SEQUENCE [LARGE SCALE GENOMIC DNA]</scope>
    <source>
        <strain evidence="6 7">DSM 17997</strain>
    </source>
</reference>
<evidence type="ECO:0000256" key="4">
    <source>
        <dbReference type="ARBA" id="ARBA00023136"/>
    </source>
</evidence>
<dbReference type="Pfam" id="PF02674">
    <property type="entry name" value="Colicin_V"/>
    <property type="match status" value="1"/>
</dbReference>
<feature type="transmembrane region" description="Helical" evidence="5">
    <location>
        <begin position="98"/>
        <end position="122"/>
    </location>
</feature>
<protein>
    <submittedName>
        <fullName evidence="6">Membrane protein required for colicin V production</fullName>
    </submittedName>
</protein>
<comment type="caution">
    <text evidence="6">The sequence shown here is derived from an EMBL/GenBank/DDBJ whole genome shotgun (WGS) entry which is preliminary data.</text>
</comment>
<dbReference type="Proteomes" id="UP000199663">
    <property type="component" value="Unassembled WGS sequence"/>
</dbReference>
<name>A0A1H3KEQ0_9BACT</name>
<keyword evidence="3 5" id="KW-1133">Transmembrane helix</keyword>
<evidence type="ECO:0000256" key="1">
    <source>
        <dbReference type="ARBA" id="ARBA00004141"/>
    </source>
</evidence>
<comment type="subcellular location">
    <subcellularLocation>
        <location evidence="1">Membrane</location>
        <topology evidence="1">Multi-pass membrane protein</topology>
    </subcellularLocation>
</comment>
<evidence type="ECO:0000256" key="5">
    <source>
        <dbReference type="SAM" id="Phobius"/>
    </source>
</evidence>
<dbReference type="PANTHER" id="PTHR37306">
    <property type="entry name" value="COLICIN V PRODUCTION PROTEIN"/>
    <property type="match status" value="1"/>
</dbReference>
<organism evidence="6 7">
    <name type="scientific">Rhodonellum ikkaensis</name>
    <dbReference type="NCBI Taxonomy" id="336829"/>
    <lineage>
        <taxon>Bacteria</taxon>
        <taxon>Pseudomonadati</taxon>
        <taxon>Bacteroidota</taxon>
        <taxon>Cytophagia</taxon>
        <taxon>Cytophagales</taxon>
        <taxon>Cytophagaceae</taxon>
        <taxon>Rhodonellum</taxon>
    </lineage>
</organism>
<dbReference type="EMBL" id="FNQC01000001">
    <property type="protein sequence ID" value="SDY50566.1"/>
    <property type="molecule type" value="Genomic_DNA"/>
</dbReference>
<sequence>MGTLDYIILAILAIGAYSGYRRGLFVGIISIVAFFVAIILAFHLMDWGTELLAKKVENLTFMLPFVAFLIIFLAVILSIRGLAYVVKKTLDLTILGSLDSVGGSILGMLKTGFTLSLILWVANSFEFKLSQPWVKESIFYAYIQPLAPVTINFVDGYTPIVKQTISSIQELVNTASNALVN</sequence>
<proteinExistence type="predicted"/>
<evidence type="ECO:0000313" key="7">
    <source>
        <dbReference type="Proteomes" id="UP000199663"/>
    </source>
</evidence>
<keyword evidence="2 5" id="KW-0812">Transmembrane</keyword>
<dbReference type="PANTHER" id="PTHR37306:SF1">
    <property type="entry name" value="COLICIN V PRODUCTION PROTEIN"/>
    <property type="match status" value="1"/>
</dbReference>
<evidence type="ECO:0000256" key="2">
    <source>
        <dbReference type="ARBA" id="ARBA00022692"/>
    </source>
</evidence>